<dbReference type="SUPFAM" id="SSF52317">
    <property type="entry name" value="Class I glutamine amidotransferase-like"/>
    <property type="match status" value="1"/>
</dbReference>
<feature type="active site" evidence="8">
    <location>
        <position position="189"/>
    </location>
</feature>
<evidence type="ECO:0000256" key="8">
    <source>
        <dbReference type="HAMAP-Rule" id="MF_00421"/>
    </source>
</evidence>
<dbReference type="GO" id="GO:0004359">
    <property type="term" value="F:glutaminase activity"/>
    <property type="evidence" value="ECO:0007669"/>
    <property type="project" value="UniProtKB-EC"/>
</dbReference>
<dbReference type="OrthoDB" id="9804441at2"/>
<dbReference type="EC" id="3.5.1.2" evidence="8"/>
<dbReference type="RefSeq" id="WP_014802696.1">
    <property type="nucleotide sequence ID" value="NC_018020.1"/>
</dbReference>
<dbReference type="AlphaFoldDB" id="I4B4H8"/>
<keyword evidence="10" id="KW-1185">Reference proteome</keyword>
<dbReference type="PANTHER" id="PTHR47552">
    <property type="entry name" value="PHOSPHORIBOSYLFORMYLGLYCINAMIDINE SYNTHASE SUBUNIT PURQ"/>
    <property type="match status" value="1"/>
</dbReference>
<dbReference type="PIRSF" id="PIRSF001586">
    <property type="entry name" value="FGAM_synth_I"/>
    <property type="match status" value="1"/>
</dbReference>
<dbReference type="GO" id="GO:0005737">
    <property type="term" value="C:cytoplasm"/>
    <property type="evidence" value="ECO:0007669"/>
    <property type="project" value="UniProtKB-SubCell"/>
</dbReference>
<keyword evidence="3 8" id="KW-0547">Nucleotide-binding</keyword>
<dbReference type="GO" id="GO:0004642">
    <property type="term" value="F:phosphoribosylformylglycinamidine synthase activity"/>
    <property type="evidence" value="ECO:0007669"/>
    <property type="project" value="UniProtKB-UniRule"/>
</dbReference>
<keyword evidence="2 8" id="KW-0436">Ligase</keyword>
<accession>I4B4H8</accession>
<comment type="catalytic activity">
    <reaction evidence="8">
        <text>L-glutamine + H2O = L-glutamate + NH4(+)</text>
        <dbReference type="Rhea" id="RHEA:15889"/>
        <dbReference type="ChEBI" id="CHEBI:15377"/>
        <dbReference type="ChEBI" id="CHEBI:28938"/>
        <dbReference type="ChEBI" id="CHEBI:29985"/>
        <dbReference type="ChEBI" id="CHEBI:58359"/>
        <dbReference type="EC" id="3.5.1.2"/>
    </reaction>
</comment>
<evidence type="ECO:0000256" key="7">
    <source>
        <dbReference type="ARBA" id="ARBA00022962"/>
    </source>
</evidence>
<dbReference type="GO" id="GO:0006189">
    <property type="term" value="P:'de novo' IMP biosynthetic process"/>
    <property type="evidence" value="ECO:0007669"/>
    <property type="project" value="UniProtKB-UniRule"/>
</dbReference>
<feature type="active site" evidence="8">
    <location>
        <position position="191"/>
    </location>
</feature>
<keyword evidence="1 8" id="KW-0963">Cytoplasm</keyword>
<sequence length="221" mass="23809">MKAAILTFPGSNCDQDLVAALKDEYNIAADLLWHTSAFDVTHDIYFVPGGFSYGDYLRTGALAAQSRSLASLRDAAAKGKPIVGICNGFQILCEAKLLPGALIRNENLQHICEWVGLKGDGDWQGGYPPGYALPISHGEGNYICSDDELKSIKDNGQALLRYTQNPNGSTYDIAGLASKNKRVIGLMPHPERALKPQPDAAVSAARYGTAFFEKIFSLVSA</sequence>
<dbReference type="Proteomes" id="UP000006048">
    <property type="component" value="Chromosome"/>
</dbReference>
<reference evidence="9 10" key="1">
    <citation type="submission" date="2012-06" db="EMBL/GenBank/DDBJ databases">
        <title>The complete chromosome of genome of Turneriella parva DSM 21527.</title>
        <authorList>
            <consortium name="US DOE Joint Genome Institute (JGI-PGF)"/>
            <person name="Lucas S."/>
            <person name="Han J."/>
            <person name="Lapidus A."/>
            <person name="Bruce D."/>
            <person name="Goodwin L."/>
            <person name="Pitluck S."/>
            <person name="Peters L."/>
            <person name="Kyrpides N."/>
            <person name="Mavromatis K."/>
            <person name="Ivanova N."/>
            <person name="Mikhailova N."/>
            <person name="Chertkov O."/>
            <person name="Detter J.C."/>
            <person name="Tapia R."/>
            <person name="Han C."/>
            <person name="Land M."/>
            <person name="Hauser L."/>
            <person name="Markowitz V."/>
            <person name="Cheng J.-F."/>
            <person name="Hugenholtz P."/>
            <person name="Woyke T."/>
            <person name="Wu D."/>
            <person name="Gronow S."/>
            <person name="Wellnitz S."/>
            <person name="Brambilla E."/>
            <person name="Klenk H.-P."/>
            <person name="Eisen J.A."/>
        </authorList>
    </citation>
    <scope>NUCLEOTIDE SEQUENCE [LARGE SCALE GENOMIC DNA]</scope>
    <source>
        <strain evidence="10">ATCC BAA-1111 / DSM 21527 / NCTC 11395 / H</strain>
    </source>
</reference>
<evidence type="ECO:0000256" key="2">
    <source>
        <dbReference type="ARBA" id="ARBA00022598"/>
    </source>
</evidence>
<dbReference type="GO" id="GO:0005524">
    <property type="term" value="F:ATP binding"/>
    <property type="evidence" value="ECO:0007669"/>
    <property type="project" value="UniProtKB-KW"/>
</dbReference>
<evidence type="ECO:0000256" key="4">
    <source>
        <dbReference type="ARBA" id="ARBA00022755"/>
    </source>
</evidence>
<dbReference type="PANTHER" id="PTHR47552:SF1">
    <property type="entry name" value="PHOSPHORIBOSYLFORMYLGLYCINAMIDINE SYNTHASE SUBUNIT PURQ"/>
    <property type="match status" value="1"/>
</dbReference>
<comment type="catalytic activity">
    <reaction evidence="8">
        <text>N(2)-formyl-N(1)-(5-phospho-beta-D-ribosyl)glycinamide + L-glutamine + ATP + H2O = 2-formamido-N(1)-(5-O-phospho-beta-D-ribosyl)acetamidine + L-glutamate + ADP + phosphate + H(+)</text>
        <dbReference type="Rhea" id="RHEA:17129"/>
        <dbReference type="ChEBI" id="CHEBI:15377"/>
        <dbReference type="ChEBI" id="CHEBI:15378"/>
        <dbReference type="ChEBI" id="CHEBI:29985"/>
        <dbReference type="ChEBI" id="CHEBI:30616"/>
        <dbReference type="ChEBI" id="CHEBI:43474"/>
        <dbReference type="ChEBI" id="CHEBI:58359"/>
        <dbReference type="ChEBI" id="CHEBI:147286"/>
        <dbReference type="ChEBI" id="CHEBI:147287"/>
        <dbReference type="ChEBI" id="CHEBI:456216"/>
        <dbReference type="EC" id="6.3.5.3"/>
    </reaction>
</comment>
<dbReference type="EMBL" id="CP002959">
    <property type="protein sequence ID" value="AFM12185.1"/>
    <property type="molecule type" value="Genomic_DNA"/>
</dbReference>
<keyword evidence="7 8" id="KW-0315">Glutamine amidotransferase</keyword>
<dbReference type="Gene3D" id="3.40.50.880">
    <property type="match status" value="1"/>
</dbReference>
<dbReference type="Pfam" id="PF13507">
    <property type="entry name" value="GATase_5"/>
    <property type="match status" value="1"/>
</dbReference>
<dbReference type="EC" id="6.3.5.3" evidence="8"/>
<comment type="subunit">
    <text evidence="8">Part of the FGAM synthase complex composed of 1 PurL, 1 PurQ and 2 PurS subunits.</text>
</comment>
<name>I4B4H8_TURPD</name>
<organism evidence="9 10">
    <name type="scientific">Turneriella parva (strain ATCC BAA-1111 / DSM 21527 / NCTC 11395 / H)</name>
    <name type="common">Leptospira parva</name>
    <dbReference type="NCBI Taxonomy" id="869212"/>
    <lineage>
        <taxon>Bacteria</taxon>
        <taxon>Pseudomonadati</taxon>
        <taxon>Spirochaetota</taxon>
        <taxon>Spirochaetia</taxon>
        <taxon>Leptospirales</taxon>
        <taxon>Leptospiraceae</taxon>
        <taxon>Turneriella</taxon>
    </lineage>
</organism>
<dbReference type="NCBIfam" id="TIGR01737">
    <property type="entry name" value="FGAM_synth_I"/>
    <property type="match status" value="1"/>
</dbReference>
<proteinExistence type="inferred from homology"/>
<keyword evidence="6 8" id="KW-0067">ATP-binding</keyword>
<keyword evidence="5 8" id="KW-0378">Hydrolase</keyword>
<evidence type="ECO:0000313" key="9">
    <source>
        <dbReference type="EMBL" id="AFM12185.1"/>
    </source>
</evidence>
<evidence type="ECO:0000256" key="3">
    <source>
        <dbReference type="ARBA" id="ARBA00022741"/>
    </source>
</evidence>
<dbReference type="PROSITE" id="PS51273">
    <property type="entry name" value="GATASE_TYPE_1"/>
    <property type="match status" value="1"/>
</dbReference>
<protein>
    <recommendedName>
        <fullName evidence="8">Phosphoribosylformylglycinamidine synthase subunit PurQ</fullName>
        <shortName evidence="8">FGAM synthase</shortName>
        <ecNumber evidence="8">6.3.5.3</ecNumber>
    </recommendedName>
    <alternativeName>
        <fullName evidence="8">Formylglycinamide ribonucleotide amidotransferase subunit I</fullName>
        <shortName evidence="8">FGAR amidotransferase I</shortName>
        <shortName evidence="8">FGAR-AT I</shortName>
    </alternativeName>
    <alternativeName>
        <fullName evidence="8">Glutaminase PurQ</fullName>
        <ecNumber evidence="8">3.5.1.2</ecNumber>
    </alternativeName>
    <alternativeName>
        <fullName evidence="8">Phosphoribosylformylglycinamidine synthase subunit I</fullName>
    </alternativeName>
</protein>
<evidence type="ECO:0000256" key="5">
    <source>
        <dbReference type="ARBA" id="ARBA00022801"/>
    </source>
</evidence>
<gene>
    <name evidence="8" type="primary">purQ</name>
    <name evidence="9" type="ordered locus">Turpa_1537</name>
</gene>
<dbReference type="InterPro" id="IPR029062">
    <property type="entry name" value="Class_I_gatase-like"/>
</dbReference>
<dbReference type="KEGG" id="tpx:Turpa_1537"/>
<dbReference type="InterPro" id="IPR010075">
    <property type="entry name" value="PRibForGlyAmidine_synth_PurQ"/>
</dbReference>
<feature type="active site" description="Nucleophile" evidence="8">
    <location>
        <position position="86"/>
    </location>
</feature>
<keyword evidence="4 8" id="KW-0658">Purine biosynthesis</keyword>
<comment type="pathway">
    <text evidence="8">Purine metabolism; IMP biosynthesis via de novo pathway; 5-amino-1-(5-phospho-D-ribosyl)imidazole from N(2)-formyl-N(1)-(5-phospho-D-ribosyl)glycinamide: step 1/2.</text>
</comment>
<evidence type="ECO:0000313" key="10">
    <source>
        <dbReference type="Proteomes" id="UP000006048"/>
    </source>
</evidence>
<dbReference type="PATRIC" id="fig|869212.3.peg.1531"/>
<dbReference type="SMART" id="SM01211">
    <property type="entry name" value="GATase_5"/>
    <property type="match status" value="1"/>
</dbReference>
<dbReference type="HAMAP" id="MF_00421">
    <property type="entry name" value="PurQ"/>
    <property type="match status" value="1"/>
</dbReference>
<dbReference type="NCBIfam" id="NF002957">
    <property type="entry name" value="PRK03619.1"/>
    <property type="match status" value="1"/>
</dbReference>
<evidence type="ECO:0000256" key="6">
    <source>
        <dbReference type="ARBA" id="ARBA00022840"/>
    </source>
</evidence>
<dbReference type="UniPathway" id="UPA00074">
    <property type="reaction ID" value="UER00128"/>
</dbReference>
<comment type="function">
    <text evidence="8">Part of the phosphoribosylformylglycinamidine synthase complex involved in the purines biosynthetic pathway. Catalyzes the ATP-dependent conversion of formylglycinamide ribonucleotide (FGAR) and glutamine to yield formylglycinamidine ribonucleotide (FGAM) and glutamate. The FGAM synthase complex is composed of three subunits. PurQ produces an ammonia molecule by converting glutamine to glutamate. PurL transfers the ammonia molecule to FGAR to form FGAM in an ATP-dependent manner. PurS interacts with PurQ and PurL and is thought to assist in the transfer of the ammonia molecule from PurQ to PurL.</text>
</comment>
<dbReference type="STRING" id="869212.Turpa_1537"/>
<evidence type="ECO:0000256" key="1">
    <source>
        <dbReference type="ARBA" id="ARBA00022490"/>
    </source>
</evidence>
<comment type="subcellular location">
    <subcellularLocation>
        <location evidence="8">Cytoplasm</location>
    </subcellularLocation>
</comment>
<dbReference type="HOGENOM" id="CLU_001031_3_1_12"/>